<feature type="compositionally biased region" description="Polar residues" evidence="7">
    <location>
        <begin position="916"/>
        <end position="928"/>
    </location>
</feature>
<keyword evidence="12" id="KW-1185">Reference proteome</keyword>
<evidence type="ECO:0000256" key="8">
    <source>
        <dbReference type="SAM" id="Phobius"/>
    </source>
</evidence>
<dbReference type="Pfam" id="PF01595">
    <property type="entry name" value="CNNM"/>
    <property type="match status" value="1"/>
</dbReference>
<feature type="transmembrane region" description="Helical" evidence="8">
    <location>
        <begin position="349"/>
        <end position="373"/>
    </location>
</feature>
<dbReference type="PANTHER" id="PTHR12064">
    <property type="entry name" value="METAL TRANSPORTER CNNM"/>
    <property type="match status" value="1"/>
</dbReference>
<feature type="domain" description="CNNM transmembrane" evidence="11">
    <location>
        <begin position="345"/>
        <end position="524"/>
    </location>
</feature>
<dbReference type="InterPro" id="IPR018490">
    <property type="entry name" value="cNMP-bd_dom_sf"/>
</dbReference>
<dbReference type="GO" id="GO:0006811">
    <property type="term" value="P:monoatomic ion transport"/>
    <property type="evidence" value="ECO:0007669"/>
    <property type="project" value="UniProtKB-KW"/>
</dbReference>
<evidence type="ECO:0000259" key="10">
    <source>
        <dbReference type="PROSITE" id="PS50042"/>
    </source>
</evidence>
<dbReference type="GO" id="GO:0005886">
    <property type="term" value="C:plasma membrane"/>
    <property type="evidence" value="ECO:0007669"/>
    <property type="project" value="UniProtKB-SubCell"/>
</dbReference>
<dbReference type="PROSITE" id="PS51846">
    <property type="entry name" value="CNNM"/>
    <property type="match status" value="1"/>
</dbReference>
<gene>
    <name evidence="13" type="primary">LOC113510191</name>
</gene>
<dbReference type="InterPro" id="IPR000595">
    <property type="entry name" value="cNMP-bd_dom"/>
</dbReference>
<dbReference type="GO" id="GO:0022857">
    <property type="term" value="F:transmembrane transporter activity"/>
    <property type="evidence" value="ECO:0007669"/>
    <property type="project" value="TreeGrafter"/>
</dbReference>
<evidence type="ECO:0000313" key="13">
    <source>
        <dbReference type="RefSeq" id="XP_026749441.2"/>
    </source>
</evidence>
<evidence type="ECO:0000256" key="7">
    <source>
        <dbReference type="SAM" id="MobiDB-lite"/>
    </source>
</evidence>
<keyword evidence="9" id="KW-0732">Signal</keyword>
<feature type="compositionally biased region" description="Basic and acidic residues" evidence="7">
    <location>
        <begin position="891"/>
        <end position="912"/>
    </location>
</feature>
<dbReference type="InterPro" id="IPR046342">
    <property type="entry name" value="CBS_dom_sf"/>
</dbReference>
<evidence type="ECO:0000256" key="3">
    <source>
        <dbReference type="ARBA" id="ARBA00022692"/>
    </source>
</evidence>
<evidence type="ECO:0000313" key="12">
    <source>
        <dbReference type="Proteomes" id="UP001652740"/>
    </source>
</evidence>
<name>A0A6J1WGW1_GALME</name>
<organism evidence="12 13">
    <name type="scientific">Galleria mellonella</name>
    <name type="common">Greater wax moth</name>
    <dbReference type="NCBI Taxonomy" id="7137"/>
    <lineage>
        <taxon>Eukaryota</taxon>
        <taxon>Metazoa</taxon>
        <taxon>Ecdysozoa</taxon>
        <taxon>Arthropoda</taxon>
        <taxon>Hexapoda</taxon>
        <taxon>Insecta</taxon>
        <taxon>Pterygota</taxon>
        <taxon>Neoptera</taxon>
        <taxon>Endopterygota</taxon>
        <taxon>Lepidoptera</taxon>
        <taxon>Glossata</taxon>
        <taxon>Ditrysia</taxon>
        <taxon>Pyraloidea</taxon>
        <taxon>Pyralidae</taxon>
        <taxon>Galleriinae</taxon>
        <taxon>Galleria</taxon>
    </lineage>
</organism>
<feature type="transmembrane region" description="Helical" evidence="8">
    <location>
        <begin position="407"/>
        <end position="428"/>
    </location>
</feature>
<protein>
    <submittedName>
        <fullName evidence="13">Unextended protein-like</fullName>
    </submittedName>
</protein>
<dbReference type="KEGG" id="gmw:113510191"/>
<feature type="transmembrane region" description="Helical" evidence="8">
    <location>
        <begin position="434"/>
        <end position="452"/>
    </location>
</feature>
<keyword evidence="5 6" id="KW-0472">Membrane</keyword>
<evidence type="ECO:0000259" key="11">
    <source>
        <dbReference type="PROSITE" id="PS51846"/>
    </source>
</evidence>
<dbReference type="PROSITE" id="PS50042">
    <property type="entry name" value="CNMP_BINDING_3"/>
    <property type="match status" value="1"/>
</dbReference>
<feature type="transmembrane region" description="Helical" evidence="8">
    <location>
        <begin position="464"/>
        <end position="484"/>
    </location>
</feature>
<dbReference type="Gene3D" id="2.60.120.10">
    <property type="entry name" value="Jelly Rolls"/>
    <property type="match status" value="1"/>
</dbReference>
<dbReference type="InterPro" id="IPR044751">
    <property type="entry name" value="Ion_transp-like_CBS"/>
</dbReference>
<proteinExistence type="inferred from homology"/>
<comment type="similarity">
    <text evidence="2">Belongs to the ACDP family.</text>
</comment>
<feature type="chain" id="PRO_5046294636" evidence="9">
    <location>
        <begin position="26"/>
        <end position="945"/>
    </location>
</feature>
<dbReference type="Pfam" id="PF25562">
    <property type="entry name" value="CNBH_CNNM2_C"/>
    <property type="match status" value="1"/>
</dbReference>
<dbReference type="FunCoup" id="A0A6J1WGW1">
    <property type="interactions" value="49"/>
</dbReference>
<feature type="region of interest" description="Disordered" evidence="7">
    <location>
        <begin position="881"/>
        <end position="945"/>
    </location>
</feature>
<dbReference type="Gene3D" id="3.10.580.10">
    <property type="entry name" value="CBS-domain"/>
    <property type="match status" value="1"/>
</dbReference>
<dbReference type="InParanoid" id="A0A6J1WGW1"/>
<feature type="signal peptide" evidence="9">
    <location>
        <begin position="1"/>
        <end position="25"/>
    </location>
</feature>
<dbReference type="InterPro" id="IPR014710">
    <property type="entry name" value="RmlC-like_jellyroll"/>
</dbReference>
<dbReference type="RefSeq" id="XP_026749441.2">
    <property type="nucleotide sequence ID" value="XM_026893640.3"/>
</dbReference>
<evidence type="ECO:0000256" key="6">
    <source>
        <dbReference type="PROSITE-ProRule" id="PRU01193"/>
    </source>
</evidence>
<dbReference type="InterPro" id="IPR045095">
    <property type="entry name" value="ACDP"/>
</dbReference>
<feature type="domain" description="Cyclic nucleotide-binding" evidence="10">
    <location>
        <begin position="742"/>
        <end position="843"/>
    </location>
</feature>
<dbReference type="CDD" id="cd04590">
    <property type="entry name" value="CBS_pair_CorC_HlyC_assoc"/>
    <property type="match status" value="1"/>
</dbReference>
<accession>A0A6J1WGW1</accession>
<keyword evidence="4 6" id="KW-1133">Transmembrane helix</keyword>
<dbReference type="SUPFAM" id="SSF54631">
    <property type="entry name" value="CBS-domain pair"/>
    <property type="match status" value="1"/>
</dbReference>
<dbReference type="PANTHER" id="PTHR12064:SF94">
    <property type="entry name" value="UNEXTENDED PROTEIN"/>
    <property type="match status" value="1"/>
</dbReference>
<keyword evidence="3 6" id="KW-0812">Transmembrane</keyword>
<evidence type="ECO:0000256" key="5">
    <source>
        <dbReference type="ARBA" id="ARBA00023136"/>
    </source>
</evidence>
<evidence type="ECO:0000256" key="9">
    <source>
        <dbReference type="SAM" id="SignalP"/>
    </source>
</evidence>
<comment type="subcellular location">
    <subcellularLocation>
        <location evidence="1">Membrane</location>
        <topology evidence="1">Multi-pass membrane protein</topology>
    </subcellularLocation>
</comment>
<dbReference type="InterPro" id="IPR002550">
    <property type="entry name" value="CNNM"/>
</dbReference>
<evidence type="ECO:0000256" key="1">
    <source>
        <dbReference type="ARBA" id="ARBA00004141"/>
    </source>
</evidence>
<dbReference type="Proteomes" id="UP001652740">
    <property type="component" value="Unplaced"/>
</dbReference>
<reference evidence="13" key="1">
    <citation type="submission" date="2025-08" db="UniProtKB">
        <authorList>
            <consortium name="RefSeq"/>
        </authorList>
    </citation>
    <scope>IDENTIFICATION</scope>
    <source>
        <tissue evidence="13">Whole larvae</tissue>
    </source>
</reference>
<dbReference type="SUPFAM" id="SSF51206">
    <property type="entry name" value="cAMP-binding domain-like"/>
    <property type="match status" value="1"/>
</dbReference>
<sequence length="945" mass="105625">MAPVCLLRTSGVFLLLFLLLSACVASPPWIFSVRVNNVSCTDNTCYYNVNVTGNGVKEWSLTSKPGVRGELCENIVSIERTLNNVDIKVSKSGKLYFCAKGIYGWTHQGSSIFLDANDVIKRNEWRSTEYVESGENSSREQIEDNVYAPNVKGLANDTLVNEGAEVDNLIIETISYVPGMELDRSPANGLESSRRKRDIEGNVAKDNATVNTSNAKINGNIVNGVKVMGLRVEESAKEPKIVDGMIPSVLTETTFTLRLFGEGFSNETVFAFTHKPLEYGKTCHNLLNGEYRIKYVESDSALLELVAPPPLEDYKFYICAKSSDSEEDFIHQGHEKWKILGTHNKLLPLWASLILIVILLMLASLFSGLNLGLMALDRTELRIIANTGTEKERKYARAIMPVRAHGNYLLCTILLSNVAVNSTFTVILDDLTSGLVAVIGSTLAIVFIAEITPQAICARHGLLIGAKSIWIMKIVMGICAPLAWPTSKLLDYFLGEEIGTHYNRERLKELVKVTNHVNDLDKEEVNIISGALDLRKKTVKDVMTKLKDCFMLPMNSVLDFETMTEIVKSGYSRIPVYEGTRGNIVTMLFIKDLAFVDPDDNTPLRTLCQYYQNPCNFVFEDVTLDVMLKQFKEGHKGHMAFVQRIEEGDGDPIYETVGLVTLEDVIEEMIQAEIVDESDVISDNRTKKRLARPLNKFQDLAAFAGHQHHQRVHVSPQLILATFQFLNTSVEPFRSELISETVLRRLLKQDVIQHIKLRGDEDKNDPKRFVFQEGKSVDYFVLILEGRVEVTVGLENLVFEAGPFTYFGVQALTQNVGLAEAPAPSTLGSLQNLNMDSMLRHTFVPDYSVKAIAELYYLAIKRSMYLAAKRATLMEKGALNKGGTNEQIEPEVDKLLSEGDNLEEIREPEKPPRQFVPTSASPHTNATFKTLEKGPANPEEEKLLN</sequence>
<dbReference type="AlphaFoldDB" id="A0A6J1WGW1"/>
<dbReference type="GO" id="GO:0010960">
    <property type="term" value="P:magnesium ion homeostasis"/>
    <property type="evidence" value="ECO:0007669"/>
    <property type="project" value="InterPro"/>
</dbReference>
<evidence type="ECO:0000256" key="2">
    <source>
        <dbReference type="ARBA" id="ARBA00010484"/>
    </source>
</evidence>
<evidence type="ECO:0000256" key="4">
    <source>
        <dbReference type="ARBA" id="ARBA00022989"/>
    </source>
</evidence>
<dbReference type="GeneID" id="113510191"/>